<sequence>MPELDPELHAALSGFAAHQKILVALDFDGTMSPIVDRPEDARPLPESAELFEQLRQLPGVFAALVSGRNLASLAQVYPEPMPEFCIGSHGAERQVPETFKASWVEKPLSAEQKNLLAQVTAELAVVADRHAEVSLEYKPSATVLHVRRAAPQAGAAALHEAKTALQPLAGVKLLEGKAVLEASVHQGDKGESLSWLKHLLQVDAVLFIGDDVTDENGFKVLDSTDLGVKVGSGPTAATHHIASPQDLPVLLQNLISMRH</sequence>
<evidence type="ECO:0000313" key="8">
    <source>
        <dbReference type="Proteomes" id="UP000502331"/>
    </source>
</evidence>
<comment type="catalytic activity">
    <reaction evidence="1 6">
        <text>alpha,alpha-trehalose 6-phosphate + H2O = alpha,alpha-trehalose + phosphate</text>
        <dbReference type="Rhea" id="RHEA:23420"/>
        <dbReference type="ChEBI" id="CHEBI:15377"/>
        <dbReference type="ChEBI" id="CHEBI:16551"/>
        <dbReference type="ChEBI" id="CHEBI:43474"/>
        <dbReference type="ChEBI" id="CHEBI:58429"/>
        <dbReference type="EC" id="3.1.3.12"/>
    </reaction>
</comment>
<proteinExistence type="inferred from homology"/>
<evidence type="ECO:0000256" key="1">
    <source>
        <dbReference type="ARBA" id="ARBA00000500"/>
    </source>
</evidence>
<dbReference type="Proteomes" id="UP000502331">
    <property type="component" value="Chromosome"/>
</dbReference>
<dbReference type="Pfam" id="PF02358">
    <property type="entry name" value="Trehalose_PPase"/>
    <property type="match status" value="1"/>
</dbReference>
<evidence type="ECO:0000256" key="2">
    <source>
        <dbReference type="ARBA" id="ARBA00005199"/>
    </source>
</evidence>
<dbReference type="InterPro" id="IPR044651">
    <property type="entry name" value="OTSB-like"/>
</dbReference>
<dbReference type="GO" id="GO:0046872">
    <property type="term" value="F:metal ion binding"/>
    <property type="evidence" value="ECO:0007669"/>
    <property type="project" value="UniProtKB-KW"/>
</dbReference>
<dbReference type="EMBL" id="CP032549">
    <property type="protein sequence ID" value="QIV87606.1"/>
    <property type="molecule type" value="Genomic_DNA"/>
</dbReference>
<keyword evidence="4 6" id="KW-0378">Hydrolase</keyword>
<dbReference type="GO" id="GO:0004805">
    <property type="term" value="F:trehalose-phosphatase activity"/>
    <property type="evidence" value="ECO:0007669"/>
    <property type="project" value="UniProtKB-EC"/>
</dbReference>
<comment type="pathway">
    <text evidence="2 6">Glycan biosynthesis; trehalose biosynthesis.</text>
</comment>
<dbReference type="InterPro" id="IPR036412">
    <property type="entry name" value="HAD-like_sf"/>
</dbReference>
<organism evidence="7 8">
    <name type="scientific">Glutamicibacter mishrai</name>
    <dbReference type="NCBI Taxonomy" id="1775880"/>
    <lineage>
        <taxon>Bacteria</taxon>
        <taxon>Bacillati</taxon>
        <taxon>Actinomycetota</taxon>
        <taxon>Actinomycetes</taxon>
        <taxon>Micrococcales</taxon>
        <taxon>Micrococcaceae</taxon>
        <taxon>Glutamicibacter</taxon>
    </lineage>
</organism>
<accession>A0A6H0SKE4</accession>
<evidence type="ECO:0000256" key="4">
    <source>
        <dbReference type="ARBA" id="ARBA00022801"/>
    </source>
</evidence>
<keyword evidence="8" id="KW-1185">Reference proteome</keyword>
<dbReference type="AlphaFoldDB" id="A0A6H0SKE4"/>
<evidence type="ECO:0000256" key="6">
    <source>
        <dbReference type="RuleBase" id="RU361117"/>
    </source>
</evidence>
<comment type="function">
    <text evidence="5 6">Removes the phosphate from trehalose 6-phosphate to produce free trehalose.</text>
</comment>
<dbReference type="SUPFAM" id="SSF56784">
    <property type="entry name" value="HAD-like"/>
    <property type="match status" value="1"/>
</dbReference>
<dbReference type="InterPro" id="IPR006379">
    <property type="entry name" value="HAD-SF_hydro_IIB"/>
</dbReference>
<dbReference type="EC" id="3.1.3.12" evidence="6"/>
<dbReference type="NCBIfam" id="TIGR01484">
    <property type="entry name" value="HAD-SF-IIB"/>
    <property type="match status" value="1"/>
</dbReference>
<comment type="cofactor">
    <cofactor evidence="6">
        <name>Mg(2+)</name>
        <dbReference type="ChEBI" id="CHEBI:18420"/>
    </cofactor>
</comment>
<dbReference type="RefSeq" id="WP_022874746.1">
    <property type="nucleotide sequence ID" value="NZ_CP032549.1"/>
</dbReference>
<dbReference type="PANTHER" id="PTHR43768">
    <property type="entry name" value="TREHALOSE 6-PHOSPHATE PHOSPHATASE"/>
    <property type="match status" value="1"/>
</dbReference>
<keyword evidence="6" id="KW-0479">Metal-binding</keyword>
<dbReference type="PANTHER" id="PTHR43768:SF3">
    <property type="entry name" value="TREHALOSE 6-PHOSPHATE PHOSPHATASE"/>
    <property type="match status" value="1"/>
</dbReference>
<dbReference type="Gene3D" id="3.30.70.1020">
    <property type="entry name" value="Trehalose-6-phosphate phosphatase related protein, domain 2"/>
    <property type="match status" value="1"/>
</dbReference>
<evidence type="ECO:0000313" key="7">
    <source>
        <dbReference type="EMBL" id="QIV87606.1"/>
    </source>
</evidence>
<name>A0A6H0SKE4_9MICC</name>
<reference evidence="7 8" key="1">
    <citation type="submission" date="2018-09" db="EMBL/GenBank/DDBJ databases">
        <title>Glutamicibacter mishrai S5-52T (LMG 29155T = KCTC 39846T).</title>
        <authorList>
            <person name="Das S.K."/>
        </authorList>
    </citation>
    <scope>NUCLEOTIDE SEQUENCE [LARGE SCALE GENOMIC DNA]</scope>
    <source>
        <strain evidence="7 8">S5-52</strain>
    </source>
</reference>
<gene>
    <name evidence="7" type="primary">otsB</name>
    <name evidence="7" type="ORF">D3791_11105</name>
</gene>
<dbReference type="InterPro" id="IPR003337">
    <property type="entry name" value="Trehalose_PPase"/>
</dbReference>
<dbReference type="NCBIfam" id="TIGR00685">
    <property type="entry name" value="T6PP"/>
    <property type="match status" value="1"/>
</dbReference>
<evidence type="ECO:0000256" key="5">
    <source>
        <dbReference type="ARBA" id="ARBA00024179"/>
    </source>
</evidence>
<comment type="similarity">
    <text evidence="3 6">Belongs to the trehalose phosphatase family.</text>
</comment>
<keyword evidence="6" id="KW-0460">Magnesium</keyword>
<evidence type="ECO:0000256" key="3">
    <source>
        <dbReference type="ARBA" id="ARBA00008770"/>
    </source>
</evidence>
<dbReference type="InterPro" id="IPR023214">
    <property type="entry name" value="HAD_sf"/>
</dbReference>
<dbReference type="UniPathway" id="UPA00299"/>
<protein>
    <recommendedName>
        <fullName evidence="6">Trehalose 6-phosphate phosphatase</fullName>
        <ecNumber evidence="6">3.1.3.12</ecNumber>
    </recommendedName>
</protein>
<dbReference type="Gene3D" id="3.40.50.1000">
    <property type="entry name" value="HAD superfamily/HAD-like"/>
    <property type="match status" value="1"/>
</dbReference>
<dbReference type="GO" id="GO:0005992">
    <property type="term" value="P:trehalose biosynthetic process"/>
    <property type="evidence" value="ECO:0007669"/>
    <property type="project" value="UniProtKB-UniPathway"/>
</dbReference>